<evidence type="ECO:0000313" key="3">
    <source>
        <dbReference type="EMBL" id="EKW9777904.1"/>
    </source>
</evidence>
<reference evidence="2 5" key="1">
    <citation type="submission" date="2017-05" db="EMBL/GenBank/DDBJ databases">
        <title>Whole genome sequencing of Proteus mirabilis AR_0155.</title>
        <authorList>
            <person name="Conlan S."/>
            <person name="Thomas P.J."/>
            <person name="Mullikin J."/>
            <person name="Frank K.M."/>
            <person name="Segre J.A."/>
        </authorList>
    </citation>
    <scope>NUCLEOTIDE SEQUENCE [LARGE SCALE GENOMIC DNA]</scope>
    <source>
        <strain evidence="2 5">AR_0155</strain>
    </source>
</reference>
<dbReference type="STRING" id="584.AOUC001_10590"/>
<dbReference type="Proteomes" id="UP001171165">
    <property type="component" value="Unassembled WGS sequence"/>
</dbReference>
<keyword evidence="3" id="KW-0489">Methyltransferase</keyword>
<evidence type="ECO:0000313" key="5">
    <source>
        <dbReference type="Proteomes" id="UP000195540"/>
    </source>
</evidence>
<reference evidence="3" key="3">
    <citation type="submission" date="2023-06" db="EMBL/GenBank/DDBJ databases">
        <authorList>
            <consortium name="Clinical and Environmental Microbiology Branch: Whole genome sequencing antimicrobial resistance pathogens in the healthcare setting"/>
        </authorList>
    </citation>
    <scope>NUCLEOTIDE SEQUENCE</scope>
    <source>
        <strain evidence="3">Microbial</strain>
    </source>
</reference>
<protein>
    <submittedName>
        <fullName evidence="2 3">SAM-dependent methyltransferase</fullName>
    </submittedName>
    <submittedName>
        <fullName evidence="4">Methyltransferase domain</fullName>
    </submittedName>
</protein>
<organism evidence="3 7">
    <name type="scientific">Proteus mirabilis</name>
    <dbReference type="NCBI Taxonomy" id="584"/>
    <lineage>
        <taxon>Bacteria</taxon>
        <taxon>Pseudomonadati</taxon>
        <taxon>Pseudomonadota</taxon>
        <taxon>Gammaproteobacteria</taxon>
        <taxon>Enterobacterales</taxon>
        <taxon>Morganellaceae</taxon>
        <taxon>Proteus</taxon>
    </lineage>
</organism>
<dbReference type="InterPro" id="IPR016584">
    <property type="entry name" value="MeTrfase_VrtF"/>
</dbReference>
<dbReference type="OMA" id="VETWVIG"/>
<dbReference type="EMBL" id="UAUE01000003">
    <property type="protein sequence ID" value="SPY94592.1"/>
    <property type="molecule type" value="Genomic_DNA"/>
</dbReference>
<feature type="domain" description="Methyltransferase type 12" evidence="1">
    <location>
        <begin position="54"/>
        <end position="152"/>
    </location>
</feature>
<name>A0A1Z1SXN6_PROMI</name>
<dbReference type="InterPro" id="IPR029063">
    <property type="entry name" value="SAM-dependent_MTases_sf"/>
</dbReference>
<dbReference type="EMBL" id="CP021694">
    <property type="protein sequence ID" value="ARX35146.1"/>
    <property type="molecule type" value="Genomic_DNA"/>
</dbReference>
<evidence type="ECO:0000313" key="6">
    <source>
        <dbReference type="Proteomes" id="UP000251485"/>
    </source>
</evidence>
<dbReference type="InterPro" id="IPR013217">
    <property type="entry name" value="Methyltransf_12"/>
</dbReference>
<dbReference type="AlphaFoldDB" id="A0A1Z1SXN6"/>
<reference evidence="4 6" key="2">
    <citation type="submission" date="2018-06" db="EMBL/GenBank/DDBJ databases">
        <authorList>
            <consortium name="Pathogen Informatics"/>
            <person name="Doyle S."/>
        </authorList>
    </citation>
    <scope>NUCLEOTIDE SEQUENCE [LARGE SCALE GENOMIC DNA]</scope>
    <source>
        <strain evidence="4 6">NCTC10975</strain>
    </source>
</reference>
<dbReference type="Proteomes" id="UP000195540">
    <property type="component" value="Chromosome"/>
</dbReference>
<sequence length="220" mass="25126">MTLDTHNGVKVYTPTALKLYDWWVLNISNRYAWRCDTDKYLLPHFKNNLGENHMDIGVGTGFYLKRALANINKIALTDLNINSLDYAKKNIVDDKLTYCLQHDIYHKFPNEFNSSFDSISLFYLLHCLPGTMEGKKKVIENISKILTEKGVLYGATILGADVEHNFFGNKLMSVYNKKGIFSNYSDSADALEKVLSCFFYDVSIHIQGVVALFTARNKKL</sequence>
<dbReference type="PIRSF" id="PIRSF011491">
    <property type="entry name" value="Mtase_YbcY_prd"/>
    <property type="match status" value="1"/>
</dbReference>
<evidence type="ECO:0000313" key="2">
    <source>
        <dbReference type="EMBL" id="ARX35146.1"/>
    </source>
</evidence>
<dbReference type="Pfam" id="PF08242">
    <property type="entry name" value="Methyltransf_12"/>
    <property type="match status" value="1"/>
</dbReference>
<dbReference type="Proteomes" id="UP000251485">
    <property type="component" value="Unassembled WGS sequence"/>
</dbReference>
<keyword evidence="4" id="KW-0808">Transferase</keyword>
<dbReference type="GO" id="GO:0032259">
    <property type="term" value="P:methylation"/>
    <property type="evidence" value="ECO:0007669"/>
    <property type="project" value="UniProtKB-KW"/>
</dbReference>
<gene>
    <name evidence="2" type="ORF">AM402_13615</name>
    <name evidence="4" type="ORF">NCTC10975_00937</name>
    <name evidence="3" type="ORF">PW210_003784</name>
</gene>
<accession>A0A1Z1SXN6</accession>
<dbReference type="GO" id="GO:0008168">
    <property type="term" value="F:methyltransferase activity"/>
    <property type="evidence" value="ECO:0007669"/>
    <property type="project" value="UniProtKB-KW"/>
</dbReference>
<evidence type="ECO:0000313" key="4">
    <source>
        <dbReference type="EMBL" id="SPY94592.1"/>
    </source>
</evidence>
<dbReference type="RefSeq" id="WP_004247914.1">
    <property type="nucleotide sequence ID" value="NZ_ABFDCH020000147.1"/>
</dbReference>
<evidence type="ECO:0000259" key="1">
    <source>
        <dbReference type="Pfam" id="PF08242"/>
    </source>
</evidence>
<dbReference type="EMBL" id="ABKSPD020000020">
    <property type="protein sequence ID" value="EKW9777904.1"/>
    <property type="molecule type" value="Genomic_DNA"/>
</dbReference>
<dbReference type="Gene3D" id="3.40.50.150">
    <property type="entry name" value="Vaccinia Virus protein VP39"/>
    <property type="match status" value="1"/>
</dbReference>
<dbReference type="GeneID" id="6801395"/>
<dbReference type="SUPFAM" id="SSF53335">
    <property type="entry name" value="S-adenosyl-L-methionine-dependent methyltransferases"/>
    <property type="match status" value="1"/>
</dbReference>
<evidence type="ECO:0000313" key="7">
    <source>
        <dbReference type="Proteomes" id="UP001171165"/>
    </source>
</evidence>
<proteinExistence type="predicted"/>